<evidence type="ECO:0000313" key="1">
    <source>
        <dbReference type="EMBL" id="GAB0179683.1"/>
    </source>
</evidence>
<evidence type="ECO:0000313" key="2">
    <source>
        <dbReference type="Proteomes" id="UP001623348"/>
    </source>
</evidence>
<dbReference type="EMBL" id="BAAFJT010000001">
    <property type="protein sequence ID" value="GAB0179683.1"/>
    <property type="molecule type" value="Genomic_DNA"/>
</dbReference>
<organism evidence="1 2">
    <name type="scientific">Grus japonensis</name>
    <name type="common">Japanese crane</name>
    <name type="synonym">Red-crowned crane</name>
    <dbReference type="NCBI Taxonomy" id="30415"/>
    <lineage>
        <taxon>Eukaryota</taxon>
        <taxon>Metazoa</taxon>
        <taxon>Chordata</taxon>
        <taxon>Craniata</taxon>
        <taxon>Vertebrata</taxon>
        <taxon>Euteleostomi</taxon>
        <taxon>Archelosauria</taxon>
        <taxon>Archosauria</taxon>
        <taxon>Dinosauria</taxon>
        <taxon>Saurischia</taxon>
        <taxon>Theropoda</taxon>
        <taxon>Coelurosauria</taxon>
        <taxon>Aves</taxon>
        <taxon>Neognathae</taxon>
        <taxon>Neoaves</taxon>
        <taxon>Gruiformes</taxon>
        <taxon>Gruidae</taxon>
        <taxon>Grus</taxon>
    </lineage>
</organism>
<gene>
    <name evidence="1" type="ORF">GRJ2_000433600</name>
</gene>
<reference evidence="1 2" key="1">
    <citation type="submission" date="2024-06" db="EMBL/GenBank/DDBJ databases">
        <title>The draft genome of Grus japonensis, version 3.</title>
        <authorList>
            <person name="Nabeshima K."/>
            <person name="Suzuki S."/>
            <person name="Onuma M."/>
        </authorList>
    </citation>
    <scope>NUCLEOTIDE SEQUENCE [LARGE SCALE GENOMIC DNA]</scope>
    <source>
        <strain evidence="1 2">451A</strain>
    </source>
</reference>
<proteinExistence type="predicted"/>
<keyword evidence="2" id="KW-1185">Reference proteome</keyword>
<comment type="caution">
    <text evidence="1">The sequence shown here is derived from an EMBL/GenBank/DDBJ whole genome shotgun (WGS) entry which is preliminary data.</text>
</comment>
<name>A0ABC9W3A7_GRUJA</name>
<dbReference type="AlphaFoldDB" id="A0ABC9W3A7"/>
<dbReference type="Proteomes" id="UP001623348">
    <property type="component" value="Unassembled WGS sequence"/>
</dbReference>
<accession>A0ABC9W3A7</accession>
<sequence length="110" mass="12263">MACPWLEVKVRWMQCEELEDQARDVAQHNKEQAVKLLKVTDSVTGDGRVSQGLRRVIGNPIRDTSCLSVDVKSPNNAAGMFEKPNACHASSEVSVNWMLDVMSTVKYQKA</sequence>
<protein>
    <submittedName>
        <fullName evidence="1">Uncharacterized protein</fullName>
    </submittedName>
</protein>